<accession>T0WP41</accession>
<dbReference type="AlphaFoldDB" id="T0WP41"/>
<organism evidence="1 2">
    <name type="scientific">Lactococcus cremoris subsp. cremoris TIFN3</name>
    <dbReference type="NCBI Taxonomy" id="1234873"/>
    <lineage>
        <taxon>Bacteria</taxon>
        <taxon>Bacillati</taxon>
        <taxon>Bacillota</taxon>
        <taxon>Bacilli</taxon>
        <taxon>Lactobacillales</taxon>
        <taxon>Streptococcaceae</taxon>
        <taxon>Lactococcus</taxon>
        <taxon>Lactococcus cremoris subsp. cremoris</taxon>
    </lineage>
</organism>
<evidence type="ECO:0000313" key="1">
    <source>
        <dbReference type="EMBL" id="EQC94974.1"/>
    </source>
</evidence>
<gene>
    <name evidence="1" type="ORF">LLT3_06120</name>
</gene>
<evidence type="ECO:0000313" key="2">
    <source>
        <dbReference type="Proteomes" id="UP000015664"/>
    </source>
</evidence>
<dbReference type="EMBL" id="ATBE01000251">
    <property type="protein sequence ID" value="EQC94974.1"/>
    <property type="molecule type" value="Genomic_DNA"/>
</dbReference>
<protein>
    <submittedName>
        <fullName evidence="1">Uncharacterized protein</fullName>
    </submittedName>
</protein>
<reference evidence="1 2" key="1">
    <citation type="journal article" date="2013" name="ISME J.">
        <title>Multifactorial diversity sustains microbial community stability.</title>
        <authorList>
            <person name="Erkus O."/>
            <person name="de Jager V.C."/>
            <person name="Spus M."/>
            <person name="van Alen-Boerrigter I.J."/>
            <person name="van Rijswijck I.M."/>
            <person name="Hazelwood L."/>
            <person name="Janssen P.W."/>
            <person name="van Hijum S.A."/>
            <person name="Kleerebezem M."/>
            <person name="Smid E.J."/>
        </authorList>
    </citation>
    <scope>NUCLEOTIDE SEQUENCE [LARGE SCALE GENOMIC DNA]</scope>
    <source>
        <strain evidence="1 2">TIFN3</strain>
    </source>
</reference>
<dbReference type="Proteomes" id="UP000015664">
    <property type="component" value="Unassembled WGS sequence"/>
</dbReference>
<proteinExistence type="predicted"/>
<name>T0WP41_LACLC</name>
<sequence>MDSFLDKIRTENKIIKIFNFVRFTLVFVGISWYNK</sequence>
<comment type="caution">
    <text evidence="1">The sequence shown here is derived from an EMBL/GenBank/DDBJ whole genome shotgun (WGS) entry which is preliminary data.</text>
</comment>